<dbReference type="Pfam" id="PF00501">
    <property type="entry name" value="AMP-binding"/>
    <property type="match status" value="1"/>
</dbReference>
<dbReference type="Gene3D" id="3.40.50.12780">
    <property type="entry name" value="N-terminal domain of ligase-like"/>
    <property type="match status" value="1"/>
</dbReference>
<dbReference type="PANTHER" id="PTHR43272">
    <property type="entry name" value="LONG-CHAIN-FATTY-ACID--COA LIGASE"/>
    <property type="match status" value="1"/>
</dbReference>
<dbReference type="InterPro" id="IPR000873">
    <property type="entry name" value="AMP-dep_synth/lig_dom"/>
</dbReference>
<dbReference type="Pfam" id="PF23562">
    <property type="entry name" value="AMP-binding_C_3"/>
    <property type="match status" value="1"/>
</dbReference>
<keyword evidence="1" id="KW-0547">Nucleotide-binding</keyword>
<dbReference type="EMBL" id="SNZP01000010">
    <property type="protein sequence ID" value="TDR76705.1"/>
    <property type="molecule type" value="Genomic_DNA"/>
</dbReference>
<accession>A0A4R7B3Y9</accession>
<evidence type="ECO:0000313" key="5">
    <source>
        <dbReference type="Proteomes" id="UP000295611"/>
    </source>
</evidence>
<reference evidence="4 5" key="1">
    <citation type="submission" date="2019-03" db="EMBL/GenBank/DDBJ databases">
        <title>Genomic Encyclopedia of Type Strains, Phase III (KMG-III): the genomes of soil and plant-associated and newly described type strains.</title>
        <authorList>
            <person name="Whitman W."/>
        </authorList>
    </citation>
    <scope>NUCLEOTIDE SEQUENCE [LARGE SCALE GENOMIC DNA]</scope>
    <source>
        <strain evidence="4 5">CECT 8976</strain>
    </source>
</reference>
<gene>
    <name evidence="4" type="ORF">DFP86_110133</name>
</gene>
<dbReference type="GO" id="GO:0005524">
    <property type="term" value="F:ATP binding"/>
    <property type="evidence" value="ECO:0007669"/>
    <property type="project" value="UniProtKB-KW"/>
</dbReference>
<feature type="domain" description="AMP-dependent synthetase/ligase" evidence="3">
    <location>
        <begin position="11"/>
        <end position="412"/>
    </location>
</feature>
<evidence type="ECO:0000313" key="4">
    <source>
        <dbReference type="EMBL" id="TDR76705.1"/>
    </source>
</evidence>
<proteinExistence type="predicted"/>
<dbReference type="AlphaFoldDB" id="A0A4R7B3Y9"/>
<name>A0A4R7B3Y9_9NEIS</name>
<protein>
    <submittedName>
        <fullName evidence="4">Long-chain acyl-CoA synthetase</fullName>
    </submittedName>
</protein>
<keyword evidence="2" id="KW-0067">ATP-binding</keyword>
<dbReference type="RefSeq" id="WP_133681976.1">
    <property type="nucleotide sequence ID" value="NZ_SNZP01000010.1"/>
</dbReference>
<dbReference type="GO" id="GO:0016020">
    <property type="term" value="C:membrane"/>
    <property type="evidence" value="ECO:0007669"/>
    <property type="project" value="TreeGrafter"/>
</dbReference>
<evidence type="ECO:0000256" key="2">
    <source>
        <dbReference type="ARBA" id="ARBA00022840"/>
    </source>
</evidence>
<organism evidence="4 5">
    <name type="scientific">Paludibacterium purpuratum</name>
    <dbReference type="NCBI Taxonomy" id="1144873"/>
    <lineage>
        <taxon>Bacteria</taxon>
        <taxon>Pseudomonadati</taxon>
        <taxon>Pseudomonadota</taxon>
        <taxon>Betaproteobacteria</taxon>
        <taxon>Neisseriales</taxon>
        <taxon>Chromobacteriaceae</taxon>
        <taxon>Paludibacterium</taxon>
    </lineage>
</organism>
<dbReference type="OrthoDB" id="9763207at2"/>
<evidence type="ECO:0000259" key="3">
    <source>
        <dbReference type="Pfam" id="PF00501"/>
    </source>
</evidence>
<dbReference type="Proteomes" id="UP000295611">
    <property type="component" value="Unassembled WGS sequence"/>
</dbReference>
<dbReference type="InterPro" id="IPR042099">
    <property type="entry name" value="ANL_N_sf"/>
</dbReference>
<evidence type="ECO:0000256" key="1">
    <source>
        <dbReference type="ARBA" id="ARBA00022741"/>
    </source>
</evidence>
<dbReference type="CDD" id="cd05907">
    <property type="entry name" value="VL_LC_FACS_like"/>
    <property type="match status" value="1"/>
</dbReference>
<dbReference type="SUPFAM" id="SSF56801">
    <property type="entry name" value="Acetyl-CoA synthetase-like"/>
    <property type="match status" value="1"/>
</dbReference>
<dbReference type="GO" id="GO:0004467">
    <property type="term" value="F:long-chain fatty acid-CoA ligase activity"/>
    <property type="evidence" value="ECO:0007669"/>
    <property type="project" value="TreeGrafter"/>
</dbReference>
<dbReference type="InterPro" id="IPR020845">
    <property type="entry name" value="AMP-binding_CS"/>
</dbReference>
<comment type="caution">
    <text evidence="4">The sequence shown here is derived from an EMBL/GenBank/DDBJ whole genome shotgun (WGS) entry which is preliminary data.</text>
</comment>
<sequence>MTQTRAFDFLRQQLDQFPRKDCLGGKNGKSWTVLSTAEAVKTVDLLSLGLIGQGIAQGDRVAIAAENCLEWALVDLALQQIGAISVPLYPTCTLEDARYILAHAEVKLAFAGNAAQRDKLAAAMAPAPCPIYGLSKIADLPTWRELLKAGETGDEAELTRIRDAITPDQVFTIIYTSGTTGRSKGVMLSHRNVVSTVVSTASHTGLPRGSCRAVSFLPLSHIFERACVHYYLHTGTAVYFSTVEHLSATLSEVRPHTFSAVPRVLEKVYEKLAGKARTLEGFTRKLYIWALHLAEHFEPGTRYSLYDRARYAIARQLVFNKWYQAMGGELRWINVGSAALQPRLARLFWACGVVVSEGYGMTESSPVIAANPFSAEGVRIGTVGVPMPGVEVRFADDGEILVRGDNVMAGYYKEPELTSEVLRSGWLHTGDIGVMEQGYIRITDRKKEMFKTSNGKYIAPQVIENKLKESAYIDQVMVVGDGEKFPSALIVPLFDKIREWCADQGIGYTSDCEMTLHPKVHELIDREIKRFNHFFGSWEHIRKFTLLDRPWCVDQGELAPTLKLRRKVIAERCREVIERMYAHQPELV</sequence>
<dbReference type="PANTHER" id="PTHR43272:SF33">
    <property type="entry name" value="AMP-BINDING DOMAIN-CONTAINING PROTEIN-RELATED"/>
    <property type="match status" value="1"/>
</dbReference>
<dbReference type="PROSITE" id="PS00455">
    <property type="entry name" value="AMP_BINDING"/>
    <property type="match status" value="1"/>
</dbReference>
<keyword evidence="5" id="KW-1185">Reference proteome</keyword>